<dbReference type="InterPro" id="IPR050263">
    <property type="entry name" value="Bact_Fimbrial_Adh_Pro"/>
</dbReference>
<comment type="caution">
    <text evidence="3">The sequence shown here is derived from an EMBL/GenBank/DDBJ whole genome shotgun (WGS) entry which is preliminary data.</text>
</comment>
<keyword evidence="4" id="KW-1185">Reference proteome</keyword>
<dbReference type="InterPro" id="IPR008966">
    <property type="entry name" value="Adhesion_dom_sf"/>
</dbReference>
<gene>
    <name evidence="3" type="ORF">CR62_13490</name>
</gene>
<dbReference type="Proteomes" id="UP000028721">
    <property type="component" value="Unassembled WGS sequence"/>
</dbReference>
<dbReference type="SUPFAM" id="SSF49401">
    <property type="entry name" value="Bacterial adhesins"/>
    <property type="match status" value="1"/>
</dbReference>
<reference evidence="3 4" key="1">
    <citation type="submission" date="2014-03" db="EMBL/GenBank/DDBJ databases">
        <title>Draft genome sequence of the Serratia grimesii strain a2.</title>
        <authorList>
            <person name="Toymentseva A."/>
            <person name="Kazakov S."/>
            <person name="Giliazeva A."/>
            <person name="Ismagilova R."/>
            <person name="Shah R."/>
            <person name="Sharipova M."/>
            <person name="Khaitlina S."/>
            <person name="Mardanova A."/>
        </authorList>
    </citation>
    <scope>NUCLEOTIDE SEQUENCE [LARGE SCALE GENOMIC DNA]</scope>
    <source>
        <strain evidence="3 4">A2</strain>
    </source>
</reference>
<accession>A0ABR4UCL0</accession>
<evidence type="ECO:0000313" key="4">
    <source>
        <dbReference type="Proteomes" id="UP000028721"/>
    </source>
</evidence>
<dbReference type="EMBL" id="JGVP01000003">
    <property type="protein sequence ID" value="KFB89779.1"/>
    <property type="molecule type" value="Genomic_DNA"/>
</dbReference>
<organism evidence="3 4">
    <name type="scientific">Serratia grimesii</name>
    <dbReference type="NCBI Taxonomy" id="82995"/>
    <lineage>
        <taxon>Bacteria</taxon>
        <taxon>Pseudomonadati</taxon>
        <taxon>Pseudomonadota</taxon>
        <taxon>Gammaproteobacteria</taxon>
        <taxon>Enterobacterales</taxon>
        <taxon>Yersiniaceae</taxon>
        <taxon>Serratia</taxon>
    </lineage>
</organism>
<evidence type="ECO:0000313" key="3">
    <source>
        <dbReference type="EMBL" id="KFB89779.1"/>
    </source>
</evidence>
<feature type="chain" id="PRO_5045324988" evidence="1">
    <location>
        <begin position="28"/>
        <end position="180"/>
    </location>
</feature>
<keyword evidence="1" id="KW-0732">Signal</keyword>
<dbReference type="InterPro" id="IPR036937">
    <property type="entry name" value="Adhesion_dom_fimbrial_sf"/>
</dbReference>
<proteinExistence type="predicted"/>
<evidence type="ECO:0000256" key="1">
    <source>
        <dbReference type="SAM" id="SignalP"/>
    </source>
</evidence>
<feature type="domain" description="Fimbrial-type adhesion" evidence="2">
    <location>
        <begin position="33"/>
        <end position="179"/>
    </location>
</feature>
<sequence>MNQSVFYGRSALLMALGFLLAMPGAQAADNLRFHGALVAEPCVIPPGEEHITLDFGTVIDKFLYLNNRTHGQGFTLHLTQCDLSLAKTVKVTFSGIENTALPGLLALSAGSQASGIAIGMESPGGKRLPMNKPWGQQGLVSGDNVLRLQAYVQAEPEARKRQSIQRGPFSAVATFNLEYE</sequence>
<dbReference type="PANTHER" id="PTHR33420:SF9">
    <property type="entry name" value="MINOR FIMBRIAL SUBUNIT"/>
    <property type="match status" value="1"/>
</dbReference>
<dbReference type="PANTHER" id="PTHR33420">
    <property type="entry name" value="FIMBRIAL SUBUNIT ELFA-RELATED"/>
    <property type="match status" value="1"/>
</dbReference>
<feature type="signal peptide" evidence="1">
    <location>
        <begin position="1"/>
        <end position="27"/>
    </location>
</feature>
<dbReference type="Gene3D" id="2.60.40.1090">
    <property type="entry name" value="Fimbrial-type adhesion domain"/>
    <property type="match status" value="1"/>
</dbReference>
<dbReference type="Pfam" id="PF00419">
    <property type="entry name" value="Fimbrial"/>
    <property type="match status" value="1"/>
</dbReference>
<protein>
    <submittedName>
        <fullName evidence="3">Exotoxin</fullName>
    </submittedName>
</protein>
<name>A0ABR4UCL0_9GAMM</name>
<dbReference type="InterPro" id="IPR000259">
    <property type="entry name" value="Adhesion_dom_fimbrial"/>
</dbReference>
<evidence type="ECO:0000259" key="2">
    <source>
        <dbReference type="Pfam" id="PF00419"/>
    </source>
</evidence>